<evidence type="ECO:0000313" key="3">
    <source>
        <dbReference type="EMBL" id="PKS06404.1"/>
    </source>
</evidence>
<dbReference type="PROSITE" id="PS50010">
    <property type="entry name" value="DH_2"/>
    <property type="match status" value="1"/>
</dbReference>
<dbReference type="EMBL" id="NLAX01001034">
    <property type="protein sequence ID" value="PKS06404.1"/>
    <property type="molecule type" value="Genomic_DNA"/>
</dbReference>
<name>A0A2N3N1U1_9PEZI</name>
<dbReference type="AlphaFoldDB" id="A0A2N3N1U1"/>
<dbReference type="Gene3D" id="1.20.900.10">
    <property type="entry name" value="Dbl homology (DH) domain"/>
    <property type="match status" value="1"/>
</dbReference>
<dbReference type="InterPro" id="IPR000219">
    <property type="entry name" value="DH_dom"/>
</dbReference>
<keyword evidence="4" id="KW-1185">Reference proteome</keyword>
<feature type="region of interest" description="Disordered" evidence="1">
    <location>
        <begin position="787"/>
        <end position="834"/>
    </location>
</feature>
<feature type="compositionally biased region" description="Polar residues" evidence="1">
    <location>
        <begin position="787"/>
        <end position="802"/>
    </location>
</feature>
<dbReference type="Proteomes" id="UP000233524">
    <property type="component" value="Unassembled WGS sequence"/>
</dbReference>
<dbReference type="VEuPathDB" id="FungiDB:jhhlp_007152"/>
<proteinExistence type="predicted"/>
<feature type="compositionally biased region" description="Polar residues" evidence="1">
    <location>
        <begin position="19"/>
        <end position="42"/>
    </location>
</feature>
<dbReference type="STRING" id="41688.A0A2N3N1U1"/>
<dbReference type="OrthoDB" id="8059989at2759"/>
<dbReference type="PANTHER" id="PTHR45818:SF3">
    <property type="entry name" value="PROTEIN VAV"/>
    <property type="match status" value="1"/>
</dbReference>
<feature type="region of interest" description="Disordered" evidence="1">
    <location>
        <begin position="101"/>
        <end position="123"/>
    </location>
</feature>
<organism evidence="3 4">
    <name type="scientific">Lomentospora prolificans</name>
    <dbReference type="NCBI Taxonomy" id="41688"/>
    <lineage>
        <taxon>Eukaryota</taxon>
        <taxon>Fungi</taxon>
        <taxon>Dikarya</taxon>
        <taxon>Ascomycota</taxon>
        <taxon>Pezizomycotina</taxon>
        <taxon>Sordariomycetes</taxon>
        <taxon>Hypocreomycetidae</taxon>
        <taxon>Microascales</taxon>
        <taxon>Microascaceae</taxon>
        <taxon>Lomentospora</taxon>
    </lineage>
</organism>
<feature type="compositionally biased region" description="Basic and acidic residues" evidence="1">
    <location>
        <begin position="900"/>
        <end position="914"/>
    </location>
</feature>
<dbReference type="GO" id="GO:0005085">
    <property type="term" value="F:guanyl-nucleotide exchange factor activity"/>
    <property type="evidence" value="ECO:0007669"/>
    <property type="project" value="InterPro"/>
</dbReference>
<feature type="region of interest" description="Disordered" evidence="1">
    <location>
        <begin position="1"/>
        <end position="44"/>
    </location>
</feature>
<accession>A0A2N3N1U1</accession>
<dbReference type="GO" id="GO:0005737">
    <property type="term" value="C:cytoplasm"/>
    <property type="evidence" value="ECO:0007669"/>
    <property type="project" value="TreeGrafter"/>
</dbReference>
<comment type="caution">
    <text evidence="3">The sequence shown here is derived from an EMBL/GenBank/DDBJ whole genome shotgun (WGS) entry which is preliminary data.</text>
</comment>
<dbReference type="SUPFAM" id="SSF48065">
    <property type="entry name" value="DBL homology domain (DH-domain)"/>
    <property type="match status" value="1"/>
</dbReference>
<feature type="compositionally biased region" description="Low complexity" evidence="1">
    <location>
        <begin position="1"/>
        <end position="17"/>
    </location>
</feature>
<gene>
    <name evidence="3" type="ORF">jhhlp_007152</name>
</gene>
<dbReference type="Pfam" id="PF00621">
    <property type="entry name" value="RhoGEF"/>
    <property type="match status" value="1"/>
</dbReference>
<feature type="compositionally biased region" description="Basic and acidic residues" evidence="1">
    <location>
        <begin position="922"/>
        <end position="931"/>
    </location>
</feature>
<evidence type="ECO:0000256" key="1">
    <source>
        <dbReference type="SAM" id="MobiDB-lite"/>
    </source>
</evidence>
<protein>
    <recommendedName>
        <fullName evidence="2">DH domain-containing protein</fullName>
    </recommendedName>
</protein>
<feature type="compositionally biased region" description="Basic residues" evidence="1">
    <location>
        <begin position="935"/>
        <end position="944"/>
    </location>
</feature>
<feature type="compositionally biased region" description="Pro residues" evidence="1">
    <location>
        <begin position="106"/>
        <end position="116"/>
    </location>
</feature>
<reference evidence="3 4" key="1">
    <citation type="journal article" date="2017" name="G3 (Bethesda)">
        <title>First Draft Genome Sequence of the Pathogenic Fungus Lomentospora prolificans (Formerly Scedosporium prolificans).</title>
        <authorList>
            <person name="Luo R."/>
            <person name="Zimin A."/>
            <person name="Workman R."/>
            <person name="Fan Y."/>
            <person name="Pertea G."/>
            <person name="Grossman N."/>
            <person name="Wear M.P."/>
            <person name="Jia B."/>
            <person name="Miller H."/>
            <person name="Casadevall A."/>
            <person name="Timp W."/>
            <person name="Zhang S.X."/>
            <person name="Salzberg S.L."/>
        </authorList>
    </citation>
    <scope>NUCLEOTIDE SEQUENCE [LARGE SCALE GENOMIC DNA]</scope>
    <source>
        <strain evidence="3 4">JHH-5317</strain>
    </source>
</reference>
<feature type="region of interest" description="Disordered" evidence="1">
    <location>
        <begin position="885"/>
        <end position="951"/>
    </location>
</feature>
<feature type="domain" description="DH" evidence="2">
    <location>
        <begin position="246"/>
        <end position="491"/>
    </location>
</feature>
<feature type="region of interest" description="Disordered" evidence="1">
    <location>
        <begin position="149"/>
        <end position="172"/>
    </location>
</feature>
<dbReference type="PANTHER" id="PTHR45818">
    <property type="entry name" value="PROTEIN VAV"/>
    <property type="match status" value="1"/>
</dbReference>
<evidence type="ECO:0000313" key="4">
    <source>
        <dbReference type="Proteomes" id="UP000233524"/>
    </source>
</evidence>
<dbReference type="InterPro" id="IPR035899">
    <property type="entry name" value="DBL_dom_sf"/>
</dbReference>
<sequence>MADFSDSISPLSSSDASFVTATRKSSWENPTTTPSPHRNANISKFEVADEPERPLTAIDETWSDWAGITSLLRTLTGDPKAAEEPDRVPRISIDKSALSCDFEPESSPPRLRPPITPSSLPLTSGSLGTCSGEQRRPFQKWIASLHRRASHRSRRAPRGLGDDFHPHAKSSSGSSFAFVSAVKSASIGLGSITTRTRSRPGTMHSRTRTDRSSRLSIAPPRFSEDSTFNTGVLAVMDKAAIGRSIQRRSILEELIATEENYIGDVRFLINVYMTTFASLPAVSAGLRSSINRNLTEIVELHEEILGELHRAITNSEYTQAELLKQPERLQPRAHQRWRSLDSVPEDAEHMSWLQRIPGMVADAQVAEEVAKIFGKRMNRFFIYKEYGAKYEMMIKDINSMHRTMPEWESYQKGVEILASSVGSKQSQTDRAKKALTIADLLMKPIQRVCRYPLLFAELLKYTAVDDCANSHMEVENTLIRLREATAEINRATDDARMKSVLEKTWTLQDRLVFSNQRLDAASKNRIRSFGHIKLCGTLHVCWPTKEGVHGQYMVCLLYQDVLCLASAGKADQIYTIQLCVELSSLKVEEVDDGRGLQCHTAPYSWKVVFECDCQLYEVIMTACTAKEELEWRCRLASPSFERVIQKEPNWFSWLSLDIKPLGTIFGKPGTMARRLSIHRATTVSPKSSICQVILKNTCVVKDASQAAATASMNRSQSLLTTHHRIPILAPSRAERARIEALLADVWSRDILPFPGMTTRSRSEHLVRTSASSMMRKLSVASITSSFSRRPGSLTSLPKTSADTDAAEGDDGSGNASHHEPDTPIEWKSPFGEDSGLPMIRDENEVRTPDLVDMPPSPCSPSHEDADEGLYMGTIRLQEFARHRTATGGEEAHVAGPSNLVKEDWGARPSRHDSHPSPAASAKENRQLDRQPRILGRQRSKRWNKVSKATSLSKGTVMSGLRSIFT</sequence>
<evidence type="ECO:0000259" key="2">
    <source>
        <dbReference type="PROSITE" id="PS50010"/>
    </source>
</evidence>
<dbReference type="InParanoid" id="A0A2N3N1U1"/>
<feature type="region of interest" description="Disordered" evidence="1">
    <location>
        <begin position="193"/>
        <end position="220"/>
    </location>
</feature>
<dbReference type="SMART" id="SM00325">
    <property type="entry name" value="RhoGEF"/>
    <property type="match status" value="1"/>
</dbReference>